<dbReference type="InterPro" id="IPR002686">
    <property type="entry name" value="Transposase_17"/>
</dbReference>
<dbReference type="InterPro" id="IPR036515">
    <property type="entry name" value="Transposase_17_sf"/>
</dbReference>
<reference evidence="4" key="1">
    <citation type="submission" date="2016-10" db="EMBL/GenBank/DDBJ databases">
        <authorList>
            <person name="Varghese N."/>
            <person name="Submissions S."/>
        </authorList>
    </citation>
    <scope>NUCLEOTIDE SEQUENCE [LARGE SCALE GENOMIC DNA]</scope>
    <source>
        <strain evidence="4">DSM 26879</strain>
    </source>
</reference>
<feature type="region of interest" description="Disordered" evidence="1">
    <location>
        <begin position="156"/>
        <end position="181"/>
    </location>
</feature>
<protein>
    <submittedName>
        <fullName evidence="3">Putative transposase</fullName>
    </submittedName>
</protein>
<dbReference type="GO" id="GO:0006313">
    <property type="term" value="P:DNA transposition"/>
    <property type="evidence" value="ECO:0007669"/>
    <property type="project" value="InterPro"/>
</dbReference>
<dbReference type="GO" id="GO:0043565">
    <property type="term" value="F:sequence-specific DNA binding"/>
    <property type="evidence" value="ECO:0007669"/>
    <property type="project" value="TreeGrafter"/>
</dbReference>
<evidence type="ECO:0000259" key="2">
    <source>
        <dbReference type="SMART" id="SM01321"/>
    </source>
</evidence>
<sequence>MSQYRRRFVPAGTYFFTVNLRDDASSLLVDRIDLLRAATRLCLQRWPFEINAAVVLPNKLHMIWTLPPGDSAYSKRWRLIKSTFSRHCAPPVLSGTTRLRPGEKGIWQRRYWEHVIRDRADYDLHDHLILMAPVRAGLVGKPSDWPYGSLHRRRVDLDPRVSRTTAPARSGPDPEAAGTTS</sequence>
<dbReference type="Gene3D" id="3.30.70.1290">
    <property type="entry name" value="Transposase IS200-like"/>
    <property type="match status" value="1"/>
</dbReference>
<dbReference type="STRING" id="390270.SAMN04488005_2021"/>
<dbReference type="OrthoDB" id="9794403at2"/>
<accession>A0A1I6GQ44</accession>
<evidence type="ECO:0000313" key="4">
    <source>
        <dbReference type="Proteomes" id="UP000199478"/>
    </source>
</evidence>
<dbReference type="PANTHER" id="PTHR36966:SF1">
    <property type="entry name" value="REP-ASSOCIATED TYROSINE TRANSPOSASE"/>
    <property type="match status" value="1"/>
</dbReference>
<dbReference type="RefSeq" id="WP_131802377.1">
    <property type="nucleotide sequence ID" value="NZ_FOYP01000001.1"/>
</dbReference>
<organism evidence="3 4">
    <name type="scientific">Yoonia tamlensis</name>
    <dbReference type="NCBI Taxonomy" id="390270"/>
    <lineage>
        <taxon>Bacteria</taxon>
        <taxon>Pseudomonadati</taxon>
        <taxon>Pseudomonadota</taxon>
        <taxon>Alphaproteobacteria</taxon>
        <taxon>Rhodobacterales</taxon>
        <taxon>Paracoccaceae</taxon>
        <taxon>Yoonia</taxon>
    </lineage>
</organism>
<dbReference type="AlphaFoldDB" id="A0A1I6GQ44"/>
<dbReference type="NCBIfam" id="NF047646">
    <property type="entry name" value="REP_Tyr_transpos"/>
    <property type="match status" value="1"/>
</dbReference>
<proteinExistence type="predicted"/>
<dbReference type="InterPro" id="IPR052715">
    <property type="entry name" value="RAYT_transposase"/>
</dbReference>
<dbReference type="SUPFAM" id="SSF143422">
    <property type="entry name" value="Transposase IS200-like"/>
    <property type="match status" value="1"/>
</dbReference>
<dbReference type="EMBL" id="FOYP01000001">
    <property type="protein sequence ID" value="SFR44355.1"/>
    <property type="molecule type" value="Genomic_DNA"/>
</dbReference>
<dbReference type="GO" id="GO:0004803">
    <property type="term" value="F:transposase activity"/>
    <property type="evidence" value="ECO:0007669"/>
    <property type="project" value="InterPro"/>
</dbReference>
<dbReference type="SMART" id="SM01321">
    <property type="entry name" value="Y1_Tnp"/>
    <property type="match status" value="1"/>
</dbReference>
<feature type="domain" description="Transposase IS200-like" evidence="2">
    <location>
        <begin position="9"/>
        <end position="125"/>
    </location>
</feature>
<evidence type="ECO:0000256" key="1">
    <source>
        <dbReference type="SAM" id="MobiDB-lite"/>
    </source>
</evidence>
<name>A0A1I6GQ44_9RHOB</name>
<gene>
    <name evidence="3" type="ORF">SAMN04488005_2021</name>
</gene>
<keyword evidence="4" id="KW-1185">Reference proteome</keyword>
<dbReference type="PANTHER" id="PTHR36966">
    <property type="entry name" value="REP-ASSOCIATED TYROSINE TRANSPOSASE"/>
    <property type="match status" value="1"/>
</dbReference>
<evidence type="ECO:0000313" key="3">
    <source>
        <dbReference type="EMBL" id="SFR44355.1"/>
    </source>
</evidence>
<dbReference type="Proteomes" id="UP000199478">
    <property type="component" value="Unassembled WGS sequence"/>
</dbReference>